<dbReference type="RefSeq" id="WP_076401618.1">
    <property type="nucleotide sequence ID" value="NZ_FTOA01000007.1"/>
</dbReference>
<evidence type="ECO:0000259" key="7">
    <source>
        <dbReference type="PROSITE" id="PS51900"/>
    </source>
</evidence>
<evidence type="ECO:0000256" key="1">
    <source>
        <dbReference type="ARBA" id="ARBA00022829"/>
    </source>
</evidence>
<dbReference type="STRING" id="80876.SAMN05421779_1071"/>
<dbReference type="InterPro" id="IPR050090">
    <property type="entry name" value="Tyrosine_recombinase_XerCD"/>
</dbReference>
<dbReference type="Gene3D" id="1.10.443.10">
    <property type="entry name" value="Intergrase catalytic core"/>
    <property type="match status" value="1"/>
</dbReference>
<dbReference type="Gene3D" id="1.10.150.130">
    <property type="match status" value="1"/>
</dbReference>
<dbReference type="InterPro" id="IPR002104">
    <property type="entry name" value="Integrase_catalytic"/>
</dbReference>
<dbReference type="GO" id="GO:0006310">
    <property type="term" value="P:DNA recombination"/>
    <property type="evidence" value="ECO:0007669"/>
    <property type="project" value="UniProtKB-KW"/>
</dbReference>
<dbReference type="AlphaFoldDB" id="A0A1N7PJ82"/>
<dbReference type="GO" id="GO:0003677">
    <property type="term" value="F:DNA binding"/>
    <property type="evidence" value="ECO:0007669"/>
    <property type="project" value="UniProtKB-UniRule"/>
</dbReference>
<dbReference type="InterPro" id="IPR011010">
    <property type="entry name" value="DNA_brk_join_enz"/>
</dbReference>
<evidence type="ECO:0000313" key="8">
    <source>
        <dbReference type="EMBL" id="SIT10567.1"/>
    </source>
</evidence>
<dbReference type="Proteomes" id="UP000185678">
    <property type="component" value="Unassembled WGS sequence"/>
</dbReference>
<dbReference type="PANTHER" id="PTHR30349:SF81">
    <property type="entry name" value="TYROSINE RECOMBINASE XERC"/>
    <property type="match status" value="1"/>
</dbReference>
<feature type="domain" description="Core-binding (CB)" evidence="7">
    <location>
        <begin position="3"/>
        <end position="88"/>
    </location>
</feature>
<gene>
    <name evidence="8" type="ORF">SAMN05421779_1071</name>
</gene>
<keyword evidence="2" id="KW-0229">DNA integration</keyword>
<proteinExistence type="predicted"/>
<feature type="domain" description="Tyr recombinase" evidence="6">
    <location>
        <begin position="110"/>
        <end position="295"/>
    </location>
</feature>
<dbReference type="PROSITE" id="PS51900">
    <property type="entry name" value="CB"/>
    <property type="match status" value="1"/>
</dbReference>
<accession>A0A1N7PJ82</accession>
<dbReference type="InterPro" id="IPR010998">
    <property type="entry name" value="Integrase_recombinase_N"/>
</dbReference>
<evidence type="ECO:0000256" key="4">
    <source>
        <dbReference type="ARBA" id="ARBA00023172"/>
    </source>
</evidence>
<protein>
    <submittedName>
        <fullName evidence="8">Integrase/recombinase XerD</fullName>
    </submittedName>
</protein>
<keyword evidence="9" id="KW-1185">Reference proteome</keyword>
<dbReference type="GO" id="GO:0015074">
    <property type="term" value="P:DNA integration"/>
    <property type="evidence" value="ECO:0007669"/>
    <property type="project" value="UniProtKB-KW"/>
</dbReference>
<dbReference type="PANTHER" id="PTHR30349">
    <property type="entry name" value="PHAGE INTEGRASE-RELATED"/>
    <property type="match status" value="1"/>
</dbReference>
<dbReference type="InterPro" id="IPR044068">
    <property type="entry name" value="CB"/>
</dbReference>
<reference evidence="8 9" key="1">
    <citation type="submission" date="2017-01" db="EMBL/GenBank/DDBJ databases">
        <authorList>
            <person name="Mah S.A."/>
            <person name="Swanson W.J."/>
            <person name="Moy G.W."/>
            <person name="Vacquier V.D."/>
        </authorList>
    </citation>
    <scope>NUCLEOTIDE SEQUENCE [LARGE SCALE GENOMIC DNA]</scope>
    <source>
        <strain evidence="8 9">DSM 11589</strain>
    </source>
</reference>
<evidence type="ECO:0000313" key="9">
    <source>
        <dbReference type="Proteomes" id="UP000185678"/>
    </source>
</evidence>
<evidence type="ECO:0000259" key="6">
    <source>
        <dbReference type="PROSITE" id="PS51898"/>
    </source>
</evidence>
<name>A0A1N7PJ82_9PROT</name>
<evidence type="ECO:0000256" key="2">
    <source>
        <dbReference type="ARBA" id="ARBA00022908"/>
    </source>
</evidence>
<dbReference type="InterPro" id="IPR004107">
    <property type="entry name" value="Integrase_SAM-like_N"/>
</dbReference>
<dbReference type="PROSITE" id="PS51898">
    <property type="entry name" value="TYR_RECOMBINASE"/>
    <property type="match status" value="1"/>
</dbReference>
<organism evidence="8 9">
    <name type="scientific">Insolitispirillum peregrinum</name>
    <dbReference type="NCBI Taxonomy" id="80876"/>
    <lineage>
        <taxon>Bacteria</taxon>
        <taxon>Pseudomonadati</taxon>
        <taxon>Pseudomonadota</taxon>
        <taxon>Alphaproteobacteria</taxon>
        <taxon>Rhodospirillales</taxon>
        <taxon>Novispirillaceae</taxon>
        <taxon>Insolitispirillum</taxon>
    </lineage>
</organism>
<dbReference type="GO" id="GO:0007059">
    <property type="term" value="P:chromosome segregation"/>
    <property type="evidence" value="ECO:0007669"/>
    <property type="project" value="UniProtKB-KW"/>
</dbReference>
<keyword evidence="3 5" id="KW-0238">DNA-binding</keyword>
<keyword evidence="1" id="KW-0159">Chromosome partition</keyword>
<sequence length="309" mass="35086">MPLSFREAVERFLDYCYISKTLSHHTLRAYRIDLAHAMKRLGETAQVETTSRDALRSYIGHMLREEGFAETTVKRRVATLKQLFKWLEREELVEISPFHRLDVTVRLPHRLPRALPTEDMRKLLVRSSWEMETGDFAALTLHFAIVIMFVSGLRVGELTSLRVDDLSVGTAGLLVHGKGNRERHVFLSGKDAKALLKVYLKRRGEINSTSDRLLIGAKGVAWSPQHLRRHLGALAKRANTSRPVTPHMIRHTAATQLIEAGVDIRFVQKLLGHASIATTQIYTQVSDNSLRSTLEKANTLERVVNGRRQ</sequence>
<keyword evidence="4" id="KW-0233">DNA recombination</keyword>
<dbReference type="InterPro" id="IPR013762">
    <property type="entry name" value="Integrase-like_cat_sf"/>
</dbReference>
<dbReference type="SUPFAM" id="SSF56349">
    <property type="entry name" value="DNA breaking-rejoining enzymes"/>
    <property type="match status" value="1"/>
</dbReference>
<dbReference type="OrthoDB" id="9801717at2"/>
<dbReference type="Pfam" id="PF00589">
    <property type="entry name" value="Phage_integrase"/>
    <property type="match status" value="1"/>
</dbReference>
<evidence type="ECO:0000256" key="5">
    <source>
        <dbReference type="PROSITE-ProRule" id="PRU01248"/>
    </source>
</evidence>
<dbReference type="EMBL" id="FTOA01000007">
    <property type="protein sequence ID" value="SIT10567.1"/>
    <property type="molecule type" value="Genomic_DNA"/>
</dbReference>
<dbReference type="Pfam" id="PF02899">
    <property type="entry name" value="Phage_int_SAM_1"/>
    <property type="match status" value="1"/>
</dbReference>
<evidence type="ECO:0000256" key="3">
    <source>
        <dbReference type="ARBA" id="ARBA00023125"/>
    </source>
</evidence>